<feature type="transmembrane region" description="Helical" evidence="1">
    <location>
        <begin position="120"/>
        <end position="139"/>
    </location>
</feature>
<comment type="caution">
    <text evidence="2">The sequence shown here is derived from an EMBL/GenBank/DDBJ whole genome shotgun (WGS) entry which is preliminary data.</text>
</comment>
<feature type="transmembrane region" description="Helical" evidence="1">
    <location>
        <begin position="90"/>
        <end position="108"/>
    </location>
</feature>
<gene>
    <name evidence="2" type="ORF">ACFR9S_08420</name>
</gene>
<reference evidence="2 3" key="1">
    <citation type="journal article" date="2019" name="Int. J. Syst. Evol. Microbiol.">
        <title>The Global Catalogue of Microorganisms (GCM) 10K type strain sequencing project: providing services to taxonomists for standard genome sequencing and annotation.</title>
        <authorList>
            <consortium name="The Broad Institute Genomics Platform"/>
            <consortium name="The Broad Institute Genome Sequencing Center for Infectious Disease"/>
            <person name="Wu L."/>
            <person name="Ma J."/>
        </authorList>
    </citation>
    <scope>NUCLEOTIDE SEQUENCE [LARGE SCALE GENOMIC DNA]</scope>
    <source>
        <strain evidence="2 3">CGMCC 1.12285</strain>
    </source>
</reference>
<evidence type="ECO:0000256" key="1">
    <source>
        <dbReference type="SAM" id="Phobius"/>
    </source>
</evidence>
<feature type="transmembrane region" description="Helical" evidence="1">
    <location>
        <begin position="151"/>
        <end position="173"/>
    </location>
</feature>
<dbReference type="EMBL" id="JBHUDH010000088">
    <property type="protein sequence ID" value="MFD1526324.1"/>
    <property type="molecule type" value="Genomic_DNA"/>
</dbReference>
<accession>A0ABD6B686</accession>
<keyword evidence="1" id="KW-0472">Membrane</keyword>
<keyword evidence="1" id="KW-1133">Transmembrane helix</keyword>
<dbReference type="Proteomes" id="UP001597111">
    <property type="component" value="Unassembled WGS sequence"/>
</dbReference>
<keyword evidence="3" id="KW-1185">Reference proteome</keyword>
<feature type="transmembrane region" description="Helical" evidence="1">
    <location>
        <begin position="35"/>
        <end position="54"/>
    </location>
</feature>
<proteinExistence type="predicted"/>
<protein>
    <submittedName>
        <fullName evidence="2">HPP family protein</fullName>
    </submittedName>
</protein>
<feature type="transmembrane region" description="Helical" evidence="1">
    <location>
        <begin position="179"/>
        <end position="199"/>
    </location>
</feature>
<evidence type="ECO:0000313" key="2">
    <source>
        <dbReference type="EMBL" id="MFD1526324.1"/>
    </source>
</evidence>
<organism evidence="2 3">
    <name type="scientific">Halolamina salina</name>
    <dbReference type="NCBI Taxonomy" id="1220023"/>
    <lineage>
        <taxon>Archaea</taxon>
        <taxon>Methanobacteriati</taxon>
        <taxon>Methanobacteriota</taxon>
        <taxon>Stenosarchaea group</taxon>
        <taxon>Halobacteria</taxon>
        <taxon>Halobacteriales</taxon>
        <taxon>Haloferacaceae</taxon>
    </lineage>
</organism>
<keyword evidence="1" id="KW-0812">Transmembrane</keyword>
<dbReference type="AlphaFoldDB" id="A0ABD6B686"/>
<dbReference type="RefSeq" id="WP_379818420.1">
    <property type="nucleotide sequence ID" value="NZ_JBHUDH010000088.1"/>
</dbReference>
<feature type="non-terminal residue" evidence="2">
    <location>
        <position position="241"/>
    </location>
</feature>
<name>A0ABD6B686_9EURY</name>
<evidence type="ECO:0000313" key="3">
    <source>
        <dbReference type="Proteomes" id="UP001597111"/>
    </source>
</evidence>
<sequence>MGLRERVRAICRRCRSVERREVAEFRRWAENTDNLVRLSALVFVPLLIALVTLLSNAVAALPYLLFPPLASGAYTLFVRPESRYASPRRFVGGITAGAICGWIAFVAAERLLPSAAGGTVPPIAAASAIALTAIVTWVLDVEEPSAFSSAPLVLVVDMGTGTVVLRPLSLFVLELSPRSAYVVSVLLSTALVAGAFAVWDKTVYERRATYLYGTTHGDDHVLVPARGENDAESATMAARIA</sequence>
<feature type="transmembrane region" description="Helical" evidence="1">
    <location>
        <begin position="60"/>
        <end position="78"/>
    </location>
</feature>